<dbReference type="PANTHER" id="PTHR12930">
    <property type="entry name" value="ZINC FINGER PROTEIN 183"/>
    <property type="match status" value="1"/>
</dbReference>
<dbReference type="GO" id="GO:0034247">
    <property type="term" value="P:snoRNA splicing"/>
    <property type="evidence" value="ECO:0007669"/>
    <property type="project" value="TreeGrafter"/>
</dbReference>
<dbReference type="Proteomes" id="UP000788993">
    <property type="component" value="Unassembled WGS sequence"/>
</dbReference>
<evidence type="ECO:0000256" key="6">
    <source>
        <dbReference type="ARBA" id="ARBA00022833"/>
    </source>
</evidence>
<evidence type="ECO:0000256" key="9">
    <source>
        <dbReference type="SAM" id="MobiDB-lite"/>
    </source>
</evidence>
<comment type="caution">
    <text evidence="11">The sequence shown here is derived from an EMBL/GenBank/DDBJ whole genome shotgun (WGS) entry which is preliminary data.</text>
</comment>
<dbReference type="InterPro" id="IPR039971">
    <property type="entry name" value="CWC24-like"/>
</dbReference>
<feature type="domain" description="C3H1-type" evidence="10">
    <location>
        <begin position="102"/>
        <end position="130"/>
    </location>
</feature>
<sequence>MFKKRNVKQEQKRKRDLEGAADDGDVVKKSKMEKKGPSLLGTMEFKKESESKGIKQTVSKGQDEEGQSDDQNDQSKDVMEKKSGRYNIKQLSSSIKTNTVIDYQPDVCKDFLKNGYCGYGDTCKFLHYRDEFKVVKNPKKREWEEVLKKNKRF</sequence>
<evidence type="ECO:0000256" key="8">
    <source>
        <dbReference type="RuleBase" id="RU367110"/>
    </source>
</evidence>
<protein>
    <recommendedName>
        <fullName evidence="3 8">Pre-mRNA-splicing factor CWC24</fullName>
    </recommendedName>
</protein>
<feature type="compositionally biased region" description="Basic and acidic residues" evidence="9">
    <location>
        <begin position="44"/>
        <end position="53"/>
    </location>
</feature>
<evidence type="ECO:0000256" key="4">
    <source>
        <dbReference type="ARBA" id="ARBA00022723"/>
    </source>
</evidence>
<keyword evidence="8" id="KW-0747">Spliceosome</keyword>
<feature type="compositionally biased region" description="Basic and acidic residues" evidence="9">
    <location>
        <begin position="73"/>
        <end position="83"/>
    </location>
</feature>
<comment type="similarity">
    <text evidence="2 8">Belongs to the CWC24 family.</text>
</comment>
<dbReference type="AlphaFoldDB" id="A0A9P8PEH8"/>
<dbReference type="SUPFAM" id="SSF90229">
    <property type="entry name" value="CCCH zinc finger"/>
    <property type="match status" value="1"/>
</dbReference>
<feature type="compositionally biased region" description="Basic and acidic residues" evidence="9">
    <location>
        <begin position="25"/>
        <end position="36"/>
    </location>
</feature>
<dbReference type="SMART" id="SM00356">
    <property type="entry name" value="ZnF_C3H1"/>
    <property type="match status" value="1"/>
</dbReference>
<evidence type="ECO:0000256" key="7">
    <source>
        <dbReference type="PROSITE-ProRule" id="PRU00723"/>
    </source>
</evidence>
<feature type="zinc finger region" description="C3H1-type" evidence="7">
    <location>
        <begin position="102"/>
        <end position="130"/>
    </location>
</feature>
<dbReference type="OrthoDB" id="25761at2759"/>
<evidence type="ECO:0000256" key="2">
    <source>
        <dbReference type="ARBA" id="ARBA00009161"/>
    </source>
</evidence>
<comment type="subcellular location">
    <subcellularLocation>
        <location evidence="8">Nucleus</location>
    </subcellularLocation>
</comment>
<evidence type="ECO:0000259" key="10">
    <source>
        <dbReference type="PROSITE" id="PS50103"/>
    </source>
</evidence>
<comment type="subunit">
    <text evidence="8">Associated with the spliceosome.</text>
</comment>
<dbReference type="PROSITE" id="PS50103">
    <property type="entry name" value="ZF_C3H1"/>
    <property type="match status" value="1"/>
</dbReference>
<feature type="compositionally biased region" description="Basic and acidic residues" evidence="9">
    <location>
        <begin position="7"/>
        <end position="18"/>
    </location>
</feature>
<comment type="function">
    <text evidence="1 8">Involved in pre-mRNA splicing.</text>
</comment>
<dbReference type="GO" id="GO:0003677">
    <property type="term" value="F:DNA binding"/>
    <property type="evidence" value="ECO:0007669"/>
    <property type="project" value="UniProtKB-UniRule"/>
</dbReference>
<dbReference type="EMBL" id="JAEUBD010000983">
    <property type="protein sequence ID" value="KAH3670090.1"/>
    <property type="molecule type" value="Genomic_DNA"/>
</dbReference>
<name>A0A9P8PEH8_9ASCO</name>
<keyword evidence="12" id="KW-1185">Reference proteome</keyword>
<reference evidence="11" key="1">
    <citation type="journal article" date="2021" name="Open Biol.">
        <title>Shared evolutionary footprints suggest mitochondrial oxidative damage underlies multiple complex I losses in fungi.</title>
        <authorList>
            <person name="Schikora-Tamarit M.A."/>
            <person name="Marcet-Houben M."/>
            <person name="Nosek J."/>
            <person name="Gabaldon T."/>
        </authorList>
    </citation>
    <scope>NUCLEOTIDE SEQUENCE</scope>
    <source>
        <strain evidence="11">NCAIM Y.01608</strain>
    </source>
</reference>
<keyword evidence="4 7" id="KW-0479">Metal-binding</keyword>
<dbReference type="GO" id="GO:0008270">
    <property type="term" value="F:zinc ion binding"/>
    <property type="evidence" value="ECO:0007669"/>
    <property type="project" value="UniProtKB-KW"/>
</dbReference>
<evidence type="ECO:0000313" key="12">
    <source>
        <dbReference type="Proteomes" id="UP000788993"/>
    </source>
</evidence>
<keyword evidence="6 7" id="KW-0862">Zinc</keyword>
<keyword evidence="8" id="KW-0507">mRNA processing</keyword>
<accession>A0A9P8PEH8</accession>
<keyword evidence="8" id="KW-0508">mRNA splicing</keyword>
<dbReference type="GO" id="GO:0005684">
    <property type="term" value="C:U2-type spliceosomal complex"/>
    <property type="evidence" value="ECO:0007669"/>
    <property type="project" value="TreeGrafter"/>
</dbReference>
<evidence type="ECO:0000256" key="5">
    <source>
        <dbReference type="ARBA" id="ARBA00022771"/>
    </source>
</evidence>
<feature type="region of interest" description="Disordered" evidence="9">
    <location>
        <begin position="1"/>
        <end position="85"/>
    </location>
</feature>
<keyword evidence="5 7" id="KW-0863">Zinc-finger</keyword>
<evidence type="ECO:0000256" key="1">
    <source>
        <dbReference type="ARBA" id="ARBA00003777"/>
    </source>
</evidence>
<dbReference type="Gene3D" id="4.10.1000.10">
    <property type="entry name" value="Zinc finger, CCCH-type"/>
    <property type="match status" value="1"/>
</dbReference>
<keyword evidence="8" id="KW-0539">Nucleus</keyword>
<dbReference type="Pfam" id="PF00642">
    <property type="entry name" value="zf-CCCH"/>
    <property type="match status" value="1"/>
</dbReference>
<reference evidence="11" key="2">
    <citation type="submission" date="2021-01" db="EMBL/GenBank/DDBJ databases">
        <authorList>
            <person name="Schikora-Tamarit M.A."/>
        </authorList>
    </citation>
    <scope>NUCLEOTIDE SEQUENCE</scope>
    <source>
        <strain evidence="11">NCAIM Y.01608</strain>
    </source>
</reference>
<proteinExistence type="inferred from homology"/>
<dbReference type="PANTHER" id="PTHR12930:SF0">
    <property type="entry name" value="RING FINGER PROTEIN 113B"/>
    <property type="match status" value="1"/>
</dbReference>
<gene>
    <name evidence="11" type="ORF">OGATHE_002903</name>
</gene>
<evidence type="ECO:0000313" key="11">
    <source>
        <dbReference type="EMBL" id="KAH3670090.1"/>
    </source>
</evidence>
<dbReference type="GO" id="GO:0006397">
    <property type="term" value="P:mRNA processing"/>
    <property type="evidence" value="ECO:0007669"/>
    <property type="project" value="UniProtKB-KW"/>
</dbReference>
<evidence type="ECO:0000256" key="3">
    <source>
        <dbReference type="ARBA" id="ARBA00020647"/>
    </source>
</evidence>
<dbReference type="InterPro" id="IPR036855">
    <property type="entry name" value="Znf_CCCH_sf"/>
</dbReference>
<keyword evidence="8" id="KW-0238">DNA-binding</keyword>
<dbReference type="InterPro" id="IPR000571">
    <property type="entry name" value="Znf_CCCH"/>
</dbReference>
<organism evidence="11 12">
    <name type="scientific">Ogataea polymorpha</name>
    <dbReference type="NCBI Taxonomy" id="460523"/>
    <lineage>
        <taxon>Eukaryota</taxon>
        <taxon>Fungi</taxon>
        <taxon>Dikarya</taxon>
        <taxon>Ascomycota</taxon>
        <taxon>Saccharomycotina</taxon>
        <taxon>Pichiomycetes</taxon>
        <taxon>Pichiales</taxon>
        <taxon>Pichiaceae</taxon>
        <taxon>Ogataea</taxon>
    </lineage>
</organism>